<feature type="modified residue" description="4-aspartylphosphate" evidence="3">
    <location>
        <position position="54"/>
    </location>
</feature>
<dbReference type="GO" id="GO:0006355">
    <property type="term" value="P:regulation of DNA-templated transcription"/>
    <property type="evidence" value="ECO:0007669"/>
    <property type="project" value="InterPro"/>
</dbReference>
<evidence type="ECO:0000313" key="7">
    <source>
        <dbReference type="Proteomes" id="UP000252107"/>
    </source>
</evidence>
<evidence type="ECO:0000256" key="2">
    <source>
        <dbReference type="ARBA" id="ARBA00023125"/>
    </source>
</evidence>
<sequence length="237" mass="27002">MLTIVIVEKEPFTLLGIKTALEQTLDIKINDEATYGEIGFQLVEQNKPNFVLVDLFLPDMSGLEFTRSIKKKTDSQVVILTNQTDEEVVNSAFSYGADSYMLKTTDIEVVQLAIKRAYFNEFLLDPKLTKRFLSTLYQKKYNKTISKDQKDNDPPNEKQIQILRLLAEGLSYEDIAEKMFIALSTVKTHVSVLYSKWNVKNRAEAIKKGSMLGYLDYASVVNEAFQGEEMEKIKSGI</sequence>
<dbReference type="InterPro" id="IPR039420">
    <property type="entry name" value="WalR-like"/>
</dbReference>
<dbReference type="EMBL" id="LXQD01000325">
    <property type="protein sequence ID" value="RCJ22546.1"/>
    <property type="molecule type" value="Genomic_DNA"/>
</dbReference>
<dbReference type="PROSITE" id="PS50043">
    <property type="entry name" value="HTH_LUXR_2"/>
    <property type="match status" value="1"/>
</dbReference>
<feature type="domain" description="Response regulatory" evidence="5">
    <location>
        <begin position="3"/>
        <end position="118"/>
    </location>
</feature>
<evidence type="ECO:0000259" key="5">
    <source>
        <dbReference type="PROSITE" id="PS50110"/>
    </source>
</evidence>
<keyword evidence="7" id="KW-1185">Reference proteome</keyword>
<keyword evidence="2" id="KW-0238">DNA-binding</keyword>
<evidence type="ECO:0000313" key="6">
    <source>
        <dbReference type="EMBL" id="RCJ22546.1"/>
    </source>
</evidence>
<organism evidence="6 7">
    <name type="scientific">Nostoc minutum NIES-26</name>
    <dbReference type="NCBI Taxonomy" id="1844469"/>
    <lineage>
        <taxon>Bacteria</taxon>
        <taxon>Bacillati</taxon>
        <taxon>Cyanobacteriota</taxon>
        <taxon>Cyanophyceae</taxon>
        <taxon>Nostocales</taxon>
        <taxon>Nostocaceae</taxon>
        <taxon>Nostoc</taxon>
    </lineage>
</organism>
<dbReference type="SMART" id="SM00421">
    <property type="entry name" value="HTH_LUXR"/>
    <property type="match status" value="1"/>
</dbReference>
<protein>
    <recommendedName>
        <fullName evidence="8">DNA-binding response regulator</fullName>
    </recommendedName>
</protein>
<reference evidence="6" key="1">
    <citation type="submission" date="2016-04" db="EMBL/GenBank/DDBJ databases">
        <authorList>
            <person name="Tabuchi Yagui T.R."/>
        </authorList>
    </citation>
    <scope>NUCLEOTIDE SEQUENCE [LARGE SCALE GENOMIC DNA]</scope>
    <source>
        <strain evidence="6">NIES-26</strain>
    </source>
</reference>
<dbReference type="PANTHER" id="PTHR43214">
    <property type="entry name" value="TWO-COMPONENT RESPONSE REGULATOR"/>
    <property type="match status" value="1"/>
</dbReference>
<dbReference type="PRINTS" id="PR00038">
    <property type="entry name" value="HTHLUXR"/>
</dbReference>
<dbReference type="GO" id="GO:0003677">
    <property type="term" value="F:DNA binding"/>
    <property type="evidence" value="ECO:0007669"/>
    <property type="project" value="UniProtKB-KW"/>
</dbReference>
<accession>A0A367QE96</accession>
<evidence type="ECO:0008006" key="8">
    <source>
        <dbReference type="Google" id="ProtNLM"/>
    </source>
</evidence>
<dbReference type="GO" id="GO:0000160">
    <property type="term" value="P:phosphorelay signal transduction system"/>
    <property type="evidence" value="ECO:0007669"/>
    <property type="project" value="InterPro"/>
</dbReference>
<gene>
    <name evidence="6" type="ORF">A6770_29770</name>
</gene>
<dbReference type="SUPFAM" id="SSF52172">
    <property type="entry name" value="CheY-like"/>
    <property type="match status" value="1"/>
</dbReference>
<dbReference type="InterPro" id="IPR011006">
    <property type="entry name" value="CheY-like_superfamily"/>
</dbReference>
<name>A0A367QE96_9NOSO</name>
<dbReference type="CDD" id="cd17535">
    <property type="entry name" value="REC_NarL-like"/>
    <property type="match status" value="1"/>
</dbReference>
<dbReference type="InterPro" id="IPR058245">
    <property type="entry name" value="NreC/VraR/RcsB-like_REC"/>
</dbReference>
<dbReference type="AlphaFoldDB" id="A0A367QE96"/>
<dbReference type="Pfam" id="PF00072">
    <property type="entry name" value="Response_reg"/>
    <property type="match status" value="1"/>
</dbReference>
<dbReference type="SMART" id="SM00448">
    <property type="entry name" value="REC"/>
    <property type="match status" value="1"/>
</dbReference>
<dbReference type="InterPro" id="IPR001789">
    <property type="entry name" value="Sig_transdc_resp-reg_receiver"/>
</dbReference>
<evidence type="ECO:0000259" key="4">
    <source>
        <dbReference type="PROSITE" id="PS50043"/>
    </source>
</evidence>
<dbReference type="Proteomes" id="UP000252107">
    <property type="component" value="Unassembled WGS sequence"/>
</dbReference>
<dbReference type="Gene3D" id="3.40.50.2300">
    <property type="match status" value="1"/>
</dbReference>
<dbReference type="PROSITE" id="PS50110">
    <property type="entry name" value="RESPONSE_REGULATORY"/>
    <property type="match status" value="1"/>
</dbReference>
<keyword evidence="1 3" id="KW-0597">Phosphoprotein</keyword>
<dbReference type="PANTHER" id="PTHR43214:SF37">
    <property type="entry name" value="TRANSCRIPTIONAL REGULATORY PROTEIN YDFI"/>
    <property type="match status" value="1"/>
</dbReference>
<proteinExistence type="predicted"/>
<feature type="domain" description="HTH luxR-type" evidence="4">
    <location>
        <begin position="148"/>
        <end position="213"/>
    </location>
</feature>
<comment type="caution">
    <text evidence="6">The sequence shown here is derived from an EMBL/GenBank/DDBJ whole genome shotgun (WGS) entry which is preliminary data.</text>
</comment>
<evidence type="ECO:0000256" key="3">
    <source>
        <dbReference type="PROSITE-ProRule" id="PRU00169"/>
    </source>
</evidence>
<dbReference type="Pfam" id="PF00196">
    <property type="entry name" value="GerE"/>
    <property type="match status" value="1"/>
</dbReference>
<dbReference type="CDD" id="cd06170">
    <property type="entry name" value="LuxR_C_like"/>
    <property type="match status" value="1"/>
</dbReference>
<dbReference type="InterPro" id="IPR000792">
    <property type="entry name" value="Tscrpt_reg_LuxR_C"/>
</dbReference>
<evidence type="ECO:0000256" key="1">
    <source>
        <dbReference type="ARBA" id="ARBA00022553"/>
    </source>
</evidence>